<comment type="caution">
    <text evidence="7">The sequence shown here is derived from an EMBL/GenBank/DDBJ whole genome shotgun (WGS) entry which is preliminary data.</text>
</comment>
<proteinExistence type="inferred from homology"/>
<evidence type="ECO:0000256" key="4">
    <source>
        <dbReference type="RuleBase" id="RU003719"/>
    </source>
</evidence>
<evidence type="ECO:0000256" key="1">
    <source>
        <dbReference type="ARBA" id="ARBA00005854"/>
    </source>
</evidence>
<evidence type="ECO:0000313" key="8">
    <source>
        <dbReference type="Proteomes" id="UP001378242"/>
    </source>
</evidence>
<evidence type="ECO:0000259" key="5">
    <source>
        <dbReference type="Pfam" id="PF00389"/>
    </source>
</evidence>
<dbReference type="InterPro" id="IPR050418">
    <property type="entry name" value="D-iso_2-hydroxyacid_DH_PdxB"/>
</dbReference>
<accession>A0ABU9GAL9</accession>
<dbReference type="PANTHER" id="PTHR43761:SF1">
    <property type="entry name" value="D-ISOMER SPECIFIC 2-HYDROXYACID DEHYDROGENASE CATALYTIC DOMAIN-CONTAINING PROTEIN-RELATED"/>
    <property type="match status" value="1"/>
</dbReference>
<dbReference type="InterPro" id="IPR029753">
    <property type="entry name" value="D-isomer_DH_CS"/>
</dbReference>
<dbReference type="PROSITE" id="PS00671">
    <property type="entry name" value="D_2_HYDROXYACID_DH_3"/>
    <property type="match status" value="1"/>
</dbReference>
<gene>
    <name evidence="7" type="ORF">V6243_01660</name>
</gene>
<organism evidence="7 8">
    <name type="scientific">Cobetia marina</name>
    <name type="common">Deleya marina</name>
    <dbReference type="NCBI Taxonomy" id="28258"/>
    <lineage>
        <taxon>Bacteria</taxon>
        <taxon>Pseudomonadati</taxon>
        <taxon>Pseudomonadota</taxon>
        <taxon>Gammaproteobacteria</taxon>
        <taxon>Oceanospirillales</taxon>
        <taxon>Halomonadaceae</taxon>
        <taxon>Cobetia</taxon>
    </lineage>
</organism>
<dbReference type="Gene3D" id="3.40.50.720">
    <property type="entry name" value="NAD(P)-binding Rossmann-like Domain"/>
    <property type="match status" value="2"/>
</dbReference>
<dbReference type="CDD" id="cd12162">
    <property type="entry name" value="2-Hacid_dh_4"/>
    <property type="match status" value="1"/>
</dbReference>
<dbReference type="InterPro" id="IPR036291">
    <property type="entry name" value="NAD(P)-bd_dom_sf"/>
</dbReference>
<dbReference type="SUPFAM" id="SSF52283">
    <property type="entry name" value="Formate/glycerate dehydrogenase catalytic domain-like"/>
    <property type="match status" value="1"/>
</dbReference>
<dbReference type="Pfam" id="PF02826">
    <property type="entry name" value="2-Hacid_dh_C"/>
    <property type="match status" value="1"/>
</dbReference>
<dbReference type="PANTHER" id="PTHR43761">
    <property type="entry name" value="D-ISOMER SPECIFIC 2-HYDROXYACID DEHYDROGENASE FAMILY PROTEIN (AFU_ORTHOLOGUE AFUA_1G13630)"/>
    <property type="match status" value="1"/>
</dbReference>
<dbReference type="Pfam" id="PF00389">
    <property type="entry name" value="2-Hacid_dh"/>
    <property type="match status" value="1"/>
</dbReference>
<dbReference type="InterPro" id="IPR006140">
    <property type="entry name" value="D-isomer_DH_NAD-bd"/>
</dbReference>
<keyword evidence="2 4" id="KW-0560">Oxidoreductase</keyword>
<protein>
    <submittedName>
        <fullName evidence="7">D-2-hydroxyacid dehydrogenase</fullName>
    </submittedName>
</protein>
<sequence length="339" mass="35895">MSDPQLASATPPTAAAGAGPQAVMLDMASLGDGLDFSRLKDRVNGLVCHDATLPEQVVERLEGAEIVLVNKVRLEAQHLEALPTLKLIAVMATGTNNIDMEAARAQGIRVMNVAAYGTASVAQHTWMLMLALAGQLPGYQGDVASGEWQRSNTFCLMGRPTLQLAGKHLVIVGKGELGTAVGRLAEAFDMRVTFAARPGSESTSQRPSLKHLLPEADVISLHCPLTPETHHLIDEQALALLKPGALLINCARGGIIDEEAALAALKRGHLGGLAVDSLPEEPPREGHALLTALADGRTASEAGWNLIVTPHNAWISREARQNILDLSLANIEAYLGENV</sequence>
<dbReference type="SUPFAM" id="SSF51735">
    <property type="entry name" value="NAD(P)-binding Rossmann-fold domains"/>
    <property type="match status" value="1"/>
</dbReference>
<dbReference type="Proteomes" id="UP001378242">
    <property type="component" value="Unassembled WGS sequence"/>
</dbReference>
<feature type="domain" description="D-isomer specific 2-hydroxyacid dehydrogenase catalytic" evidence="5">
    <location>
        <begin position="39"/>
        <end position="336"/>
    </location>
</feature>
<dbReference type="PROSITE" id="PS00670">
    <property type="entry name" value="D_2_HYDROXYACID_DH_2"/>
    <property type="match status" value="1"/>
</dbReference>
<feature type="domain" description="D-isomer specific 2-hydroxyacid dehydrogenase NAD-binding" evidence="6">
    <location>
        <begin position="127"/>
        <end position="313"/>
    </location>
</feature>
<dbReference type="EMBL" id="JBAKAP010000001">
    <property type="protein sequence ID" value="MEL0615520.1"/>
    <property type="molecule type" value="Genomic_DNA"/>
</dbReference>
<evidence type="ECO:0000256" key="2">
    <source>
        <dbReference type="ARBA" id="ARBA00023002"/>
    </source>
</evidence>
<keyword evidence="8" id="KW-1185">Reference proteome</keyword>
<name>A0ABU9GAL9_COBMA</name>
<dbReference type="RefSeq" id="WP_341541687.1">
    <property type="nucleotide sequence ID" value="NZ_JBAKAP010000001.1"/>
</dbReference>
<evidence type="ECO:0000259" key="6">
    <source>
        <dbReference type="Pfam" id="PF02826"/>
    </source>
</evidence>
<keyword evidence="3" id="KW-0520">NAD</keyword>
<comment type="similarity">
    <text evidence="1 4">Belongs to the D-isomer specific 2-hydroxyacid dehydrogenase family.</text>
</comment>
<evidence type="ECO:0000256" key="3">
    <source>
        <dbReference type="ARBA" id="ARBA00023027"/>
    </source>
</evidence>
<reference evidence="7 8" key="1">
    <citation type="submission" date="2024-02" db="EMBL/GenBank/DDBJ databases">
        <title>Bacteria isolated from the canopy kelp, Nereocystis luetkeana.</title>
        <authorList>
            <person name="Pfister C.A."/>
            <person name="Younker I.T."/>
            <person name="Light S.H."/>
        </authorList>
    </citation>
    <scope>NUCLEOTIDE SEQUENCE [LARGE SCALE GENOMIC DNA]</scope>
    <source>
        <strain evidence="7 8">TI.5.07</strain>
    </source>
</reference>
<dbReference type="InterPro" id="IPR006139">
    <property type="entry name" value="D-isomer_2_OHA_DH_cat_dom"/>
</dbReference>
<evidence type="ECO:0000313" key="7">
    <source>
        <dbReference type="EMBL" id="MEL0615520.1"/>
    </source>
</evidence>